<organism evidence="1 2">
    <name type="scientific">Stentor coeruleus</name>
    <dbReference type="NCBI Taxonomy" id="5963"/>
    <lineage>
        <taxon>Eukaryota</taxon>
        <taxon>Sar</taxon>
        <taxon>Alveolata</taxon>
        <taxon>Ciliophora</taxon>
        <taxon>Postciliodesmatophora</taxon>
        <taxon>Heterotrichea</taxon>
        <taxon>Heterotrichida</taxon>
        <taxon>Stentoridae</taxon>
        <taxon>Stentor</taxon>
    </lineage>
</organism>
<proteinExistence type="predicted"/>
<keyword evidence="2" id="KW-1185">Reference proteome</keyword>
<evidence type="ECO:0008006" key="3">
    <source>
        <dbReference type="Google" id="ProtNLM"/>
    </source>
</evidence>
<accession>A0A1R2B691</accession>
<protein>
    <recommendedName>
        <fullName evidence="3">EF-hand domain-containing protein</fullName>
    </recommendedName>
</protein>
<dbReference type="Proteomes" id="UP000187209">
    <property type="component" value="Unassembled WGS sequence"/>
</dbReference>
<dbReference type="EMBL" id="MPUH01000912">
    <property type="protein sequence ID" value="OMJ72313.1"/>
    <property type="molecule type" value="Genomic_DNA"/>
</dbReference>
<gene>
    <name evidence="1" type="ORF">SteCoe_29283</name>
</gene>
<comment type="caution">
    <text evidence="1">The sequence shown here is derived from an EMBL/GenBank/DDBJ whole genome shotgun (WGS) entry which is preliminary data.</text>
</comment>
<sequence>MSSEVIISIENPKYFKGLFSLAGALYTKTKSSHSMINSGFAIVEPFINPVANALVYYTEPALTKIDISVSSIIQISSKKIESAELTFNERKAFYKASMKAWTSQNHKNFSEFLESLKSFYPSNWTDSIEDYALDFYSKSLDYKKPSQMLSLASDLLGEGSDNIKGIFHTAWKNTKQAWKDTKIVNFTEYLPNVKEQVGDMWNDKLKENAEIFLSLSKLKGKIIDKSNFSEDWKLKAKGVAENTSILILAGADELYFWSKEKFDNSYPMIYKSLNVRLPIKIAVKNFYNRLSEIDTAKLGELTWPEDLKEKMAPAISKIGIENWINNYWSKIDKDEDGIVKIKDLYMVIAVISSSLYEMAKDQVKKIAGNA</sequence>
<dbReference type="OrthoDB" id="326335at2759"/>
<name>A0A1R2B691_9CILI</name>
<evidence type="ECO:0000313" key="1">
    <source>
        <dbReference type="EMBL" id="OMJ72313.1"/>
    </source>
</evidence>
<reference evidence="1 2" key="1">
    <citation type="submission" date="2016-11" db="EMBL/GenBank/DDBJ databases">
        <title>The macronuclear genome of Stentor coeruleus: a giant cell with tiny introns.</title>
        <authorList>
            <person name="Slabodnick M."/>
            <person name="Ruby J.G."/>
            <person name="Reiff S.B."/>
            <person name="Swart E.C."/>
            <person name="Gosai S."/>
            <person name="Prabakaran S."/>
            <person name="Witkowska E."/>
            <person name="Larue G.E."/>
            <person name="Fisher S."/>
            <person name="Freeman R.M."/>
            <person name="Gunawardena J."/>
            <person name="Chu W."/>
            <person name="Stover N.A."/>
            <person name="Gregory B.D."/>
            <person name="Nowacki M."/>
            <person name="Derisi J."/>
            <person name="Roy S.W."/>
            <person name="Marshall W.F."/>
            <person name="Sood P."/>
        </authorList>
    </citation>
    <scope>NUCLEOTIDE SEQUENCE [LARGE SCALE GENOMIC DNA]</scope>
    <source>
        <strain evidence="1">WM001</strain>
    </source>
</reference>
<dbReference type="AlphaFoldDB" id="A0A1R2B691"/>
<evidence type="ECO:0000313" key="2">
    <source>
        <dbReference type="Proteomes" id="UP000187209"/>
    </source>
</evidence>